<sequence>MKYFLDHTKALLINYNFYEADQKIALVLLVRNLLGKYCMKNISDQIENLQNYGKIVVLPAMINKYSQMDISEYALNPPKNIFEKLASVNSINQIYSEVLDKLKKIILEKFRNEIEQAKTKQTIDITNEHVRRFQSAVKYLPESMKNALEVELHHCKDDIRRLIQYRELKVQDSSITEEIDKINNCSFEHQNLQVIKSYFNKGKELASKRIGNIVDKIHQNLDRQNIMEVLNDMKTLCTYKTELN</sequence>
<dbReference type="Proteomes" id="UP000663860">
    <property type="component" value="Unassembled WGS sequence"/>
</dbReference>
<evidence type="ECO:0000313" key="2">
    <source>
        <dbReference type="Proteomes" id="UP000663860"/>
    </source>
</evidence>
<name>A0A815U1K2_9BILA</name>
<dbReference type="AlphaFoldDB" id="A0A815U1K2"/>
<gene>
    <name evidence="1" type="ORF">IZO911_LOCUS45575</name>
</gene>
<organism evidence="1 2">
    <name type="scientific">Adineta steineri</name>
    <dbReference type="NCBI Taxonomy" id="433720"/>
    <lineage>
        <taxon>Eukaryota</taxon>
        <taxon>Metazoa</taxon>
        <taxon>Spiralia</taxon>
        <taxon>Gnathifera</taxon>
        <taxon>Rotifera</taxon>
        <taxon>Eurotatoria</taxon>
        <taxon>Bdelloidea</taxon>
        <taxon>Adinetida</taxon>
        <taxon>Adinetidae</taxon>
        <taxon>Adineta</taxon>
    </lineage>
</organism>
<feature type="non-terminal residue" evidence="1">
    <location>
        <position position="244"/>
    </location>
</feature>
<proteinExistence type="predicted"/>
<accession>A0A815U1K2</accession>
<evidence type="ECO:0000313" key="1">
    <source>
        <dbReference type="EMBL" id="CAF1513606.1"/>
    </source>
</evidence>
<reference evidence="1" key="1">
    <citation type="submission" date="2021-02" db="EMBL/GenBank/DDBJ databases">
        <authorList>
            <person name="Nowell W R."/>
        </authorList>
    </citation>
    <scope>NUCLEOTIDE SEQUENCE</scope>
</reference>
<protein>
    <submittedName>
        <fullName evidence="1">Uncharacterized protein</fullName>
    </submittedName>
</protein>
<dbReference type="EMBL" id="CAJNOE010004536">
    <property type="protein sequence ID" value="CAF1513606.1"/>
    <property type="molecule type" value="Genomic_DNA"/>
</dbReference>
<comment type="caution">
    <text evidence="1">The sequence shown here is derived from an EMBL/GenBank/DDBJ whole genome shotgun (WGS) entry which is preliminary data.</text>
</comment>